<reference evidence="1 2" key="1">
    <citation type="submission" date="2024-04" db="EMBL/GenBank/DDBJ databases">
        <title>Phyllosticta paracitricarpa is synonymous to the EU quarantine fungus P. citricarpa based on phylogenomic analyses.</title>
        <authorList>
            <consortium name="Lawrence Berkeley National Laboratory"/>
            <person name="Van Ingen-Buijs V.A."/>
            <person name="Van Westerhoven A.C."/>
            <person name="Haridas S."/>
            <person name="Skiadas P."/>
            <person name="Martin F."/>
            <person name="Groenewald J.Z."/>
            <person name="Crous P.W."/>
            <person name="Seidl M.F."/>
        </authorList>
    </citation>
    <scope>NUCLEOTIDE SEQUENCE [LARGE SCALE GENOMIC DNA]</scope>
    <source>
        <strain evidence="1 2">CBS 123374</strain>
    </source>
</reference>
<dbReference type="EMBL" id="JBBWRZ010000002">
    <property type="protein sequence ID" value="KAK8244331.1"/>
    <property type="molecule type" value="Genomic_DNA"/>
</dbReference>
<sequence>MDAGSQAICVWLASTSTHSCTAQCRSISAIFIFCYIQLIVSQSCYQASSPQFSLITCVAKPKRPCISQGQLSHFSTYSIRSTRLPTRLNPVALVSSCSFQILRPLAFLPSGSTRMRLAPVLLSLISWQTAPKRRNARTRHQLCALGNTS</sequence>
<proteinExistence type="predicted"/>
<accession>A0ABR1Z060</accession>
<keyword evidence="2" id="KW-1185">Reference proteome</keyword>
<dbReference type="Proteomes" id="UP001492380">
    <property type="component" value="Unassembled WGS sequence"/>
</dbReference>
<evidence type="ECO:0000313" key="1">
    <source>
        <dbReference type="EMBL" id="KAK8244331.1"/>
    </source>
</evidence>
<gene>
    <name evidence="1" type="ORF">HDK90DRAFT_153118</name>
</gene>
<name>A0ABR1Z060_9PEZI</name>
<protein>
    <submittedName>
        <fullName evidence="1">Uncharacterized protein</fullName>
    </submittedName>
</protein>
<evidence type="ECO:0000313" key="2">
    <source>
        <dbReference type="Proteomes" id="UP001492380"/>
    </source>
</evidence>
<organism evidence="1 2">
    <name type="scientific">Phyllosticta capitalensis</name>
    <dbReference type="NCBI Taxonomy" id="121624"/>
    <lineage>
        <taxon>Eukaryota</taxon>
        <taxon>Fungi</taxon>
        <taxon>Dikarya</taxon>
        <taxon>Ascomycota</taxon>
        <taxon>Pezizomycotina</taxon>
        <taxon>Dothideomycetes</taxon>
        <taxon>Dothideomycetes incertae sedis</taxon>
        <taxon>Botryosphaeriales</taxon>
        <taxon>Phyllostictaceae</taxon>
        <taxon>Phyllosticta</taxon>
    </lineage>
</organism>
<comment type="caution">
    <text evidence="1">The sequence shown here is derived from an EMBL/GenBank/DDBJ whole genome shotgun (WGS) entry which is preliminary data.</text>
</comment>